<protein>
    <submittedName>
        <fullName evidence="2 3">Uncharacterized protein</fullName>
    </submittedName>
</protein>
<feature type="compositionally biased region" description="Low complexity" evidence="1">
    <location>
        <begin position="119"/>
        <end position="143"/>
    </location>
</feature>
<feature type="region of interest" description="Disordered" evidence="1">
    <location>
        <begin position="37"/>
        <end position="62"/>
    </location>
</feature>
<feature type="compositionally biased region" description="Polar residues" evidence="1">
    <location>
        <begin position="144"/>
        <end position="161"/>
    </location>
</feature>
<dbReference type="KEGG" id="hro:HELRODRAFT_184571"/>
<feature type="region of interest" description="Disordered" evidence="1">
    <location>
        <begin position="74"/>
        <end position="107"/>
    </location>
</feature>
<organism evidence="3 4">
    <name type="scientific">Helobdella robusta</name>
    <name type="common">Californian leech</name>
    <dbReference type="NCBI Taxonomy" id="6412"/>
    <lineage>
        <taxon>Eukaryota</taxon>
        <taxon>Metazoa</taxon>
        <taxon>Spiralia</taxon>
        <taxon>Lophotrochozoa</taxon>
        <taxon>Annelida</taxon>
        <taxon>Clitellata</taxon>
        <taxon>Hirudinea</taxon>
        <taxon>Rhynchobdellida</taxon>
        <taxon>Glossiphoniidae</taxon>
        <taxon>Helobdella</taxon>
    </lineage>
</organism>
<evidence type="ECO:0000313" key="3">
    <source>
        <dbReference type="EnsemblMetazoa" id="HelroP184571"/>
    </source>
</evidence>
<feature type="region of interest" description="Disordered" evidence="1">
    <location>
        <begin position="119"/>
        <end position="167"/>
    </location>
</feature>
<evidence type="ECO:0000256" key="1">
    <source>
        <dbReference type="SAM" id="MobiDB-lite"/>
    </source>
</evidence>
<dbReference type="EnsemblMetazoa" id="HelroT184571">
    <property type="protein sequence ID" value="HelroP184571"/>
    <property type="gene ID" value="HelroG184571"/>
</dbReference>
<proteinExistence type="predicted"/>
<name>T1FLI0_HELRO</name>
<dbReference type="InParanoid" id="T1FLI0"/>
<reference evidence="3" key="3">
    <citation type="submission" date="2015-06" db="UniProtKB">
        <authorList>
            <consortium name="EnsemblMetazoa"/>
        </authorList>
    </citation>
    <scope>IDENTIFICATION</scope>
</reference>
<dbReference type="Proteomes" id="UP000015101">
    <property type="component" value="Unassembled WGS sequence"/>
</dbReference>
<dbReference type="RefSeq" id="XP_009012200.1">
    <property type="nucleotide sequence ID" value="XM_009013952.1"/>
</dbReference>
<reference evidence="4" key="1">
    <citation type="submission" date="2012-12" db="EMBL/GenBank/DDBJ databases">
        <authorList>
            <person name="Hellsten U."/>
            <person name="Grimwood J."/>
            <person name="Chapman J.A."/>
            <person name="Shapiro H."/>
            <person name="Aerts A."/>
            <person name="Otillar R.P."/>
            <person name="Terry A.Y."/>
            <person name="Boore J.L."/>
            <person name="Simakov O."/>
            <person name="Marletaz F."/>
            <person name="Cho S.-J."/>
            <person name="Edsinger-Gonzales E."/>
            <person name="Havlak P."/>
            <person name="Kuo D.-H."/>
            <person name="Larsson T."/>
            <person name="Lv J."/>
            <person name="Arendt D."/>
            <person name="Savage R."/>
            <person name="Osoegawa K."/>
            <person name="de Jong P."/>
            <person name="Lindberg D.R."/>
            <person name="Seaver E.C."/>
            <person name="Weisblat D.A."/>
            <person name="Putnam N.H."/>
            <person name="Grigoriev I.V."/>
            <person name="Rokhsar D.S."/>
        </authorList>
    </citation>
    <scope>NUCLEOTIDE SEQUENCE</scope>
</reference>
<keyword evidence="4" id="KW-1185">Reference proteome</keyword>
<dbReference type="EMBL" id="KB095933">
    <property type="protein sequence ID" value="ESO09703.1"/>
    <property type="molecule type" value="Genomic_DNA"/>
</dbReference>
<evidence type="ECO:0000313" key="2">
    <source>
        <dbReference type="EMBL" id="ESO09703.1"/>
    </source>
</evidence>
<feature type="compositionally biased region" description="Polar residues" evidence="1">
    <location>
        <begin position="91"/>
        <end position="103"/>
    </location>
</feature>
<accession>T1FLI0</accession>
<dbReference type="AlphaFoldDB" id="T1FLI0"/>
<gene>
    <name evidence="3" type="primary">20209679</name>
    <name evidence="2" type="ORF">HELRODRAFT_184571</name>
</gene>
<dbReference type="EMBL" id="AMQM01010826">
    <property type="status" value="NOT_ANNOTATED_CDS"/>
    <property type="molecule type" value="Genomic_DNA"/>
</dbReference>
<reference evidence="2 4" key="2">
    <citation type="journal article" date="2013" name="Nature">
        <title>Insights into bilaterian evolution from three spiralian genomes.</title>
        <authorList>
            <person name="Simakov O."/>
            <person name="Marletaz F."/>
            <person name="Cho S.J."/>
            <person name="Edsinger-Gonzales E."/>
            <person name="Havlak P."/>
            <person name="Hellsten U."/>
            <person name="Kuo D.H."/>
            <person name="Larsson T."/>
            <person name="Lv J."/>
            <person name="Arendt D."/>
            <person name="Savage R."/>
            <person name="Osoegawa K."/>
            <person name="de Jong P."/>
            <person name="Grimwood J."/>
            <person name="Chapman J.A."/>
            <person name="Shapiro H."/>
            <person name="Aerts A."/>
            <person name="Otillar R.P."/>
            <person name="Terry A.Y."/>
            <person name="Boore J.L."/>
            <person name="Grigoriev I.V."/>
            <person name="Lindberg D.R."/>
            <person name="Seaver E.C."/>
            <person name="Weisblat D.A."/>
            <person name="Putnam N.H."/>
            <person name="Rokhsar D.S."/>
        </authorList>
    </citation>
    <scope>NUCLEOTIDE SEQUENCE</scope>
</reference>
<feature type="compositionally biased region" description="Polar residues" evidence="1">
    <location>
        <begin position="46"/>
        <end position="55"/>
    </location>
</feature>
<dbReference type="HOGENOM" id="CLU_1109327_0_0_1"/>
<evidence type="ECO:0000313" key="4">
    <source>
        <dbReference type="Proteomes" id="UP000015101"/>
    </source>
</evidence>
<dbReference type="GeneID" id="20209679"/>
<dbReference type="CTD" id="20209679"/>
<sequence length="251" mass="26671">HDPNNIKQPLPICLITEGGGPAADGVVRYTSVRDVNELESADYKQLNDSISSKTSGIDMDKKEASKDMIIISSDAHGPSKTAAPSDKSLKQPPSKTENSSTSKQTKEEIKDILRNHTTPSISLSPQQQQQLHSLPSSSSSSSQTRTTAITVLPNSRKSGSPQLRGDQFNRKNIIRATFHVKGNNKGSPPAVGGDVVGGNVAGEGSGFPEPAILSRANRVSFFDKLTSKFNRELVVLSCVRWCGVCGGGSGV</sequence>